<accession>A0ABU7V109</accession>
<evidence type="ECO:0000256" key="2">
    <source>
        <dbReference type="SAM" id="SignalP"/>
    </source>
</evidence>
<feature type="signal peptide" evidence="2">
    <location>
        <begin position="1"/>
        <end position="24"/>
    </location>
</feature>
<dbReference type="Proteomes" id="UP001356170">
    <property type="component" value="Unassembled WGS sequence"/>
</dbReference>
<evidence type="ECO:0000256" key="1">
    <source>
        <dbReference type="SAM" id="Phobius"/>
    </source>
</evidence>
<dbReference type="Pfam" id="PF04956">
    <property type="entry name" value="TrbC"/>
    <property type="match status" value="1"/>
</dbReference>
<protein>
    <submittedName>
        <fullName evidence="3">TrbC/VirB2 family protein</fullName>
    </submittedName>
</protein>
<name>A0ABU7V109_9GAMM</name>
<keyword evidence="1" id="KW-0472">Membrane</keyword>
<comment type="caution">
    <text evidence="3">The sequence shown here is derived from an EMBL/GenBank/DDBJ whole genome shotgun (WGS) entry which is preliminary data.</text>
</comment>
<keyword evidence="1" id="KW-1133">Transmembrane helix</keyword>
<keyword evidence="4" id="KW-1185">Reference proteome</keyword>
<organism evidence="3 4">
    <name type="scientific">Aquilutibacter rugosus</name>
    <dbReference type="NCBI Taxonomy" id="3115820"/>
    <lineage>
        <taxon>Bacteria</taxon>
        <taxon>Pseudomonadati</taxon>
        <taxon>Pseudomonadota</taxon>
        <taxon>Gammaproteobacteria</taxon>
        <taxon>Lysobacterales</taxon>
        <taxon>Lysobacteraceae</taxon>
        <taxon>Aquilutibacter</taxon>
    </lineage>
</organism>
<dbReference type="RefSeq" id="WP_331689923.1">
    <property type="nucleotide sequence ID" value="NZ_JAZHBN010000006.1"/>
</dbReference>
<keyword evidence="2" id="KW-0732">Signal</keyword>
<keyword evidence="1" id="KW-0812">Transmembrane</keyword>
<dbReference type="EMBL" id="JAZHBO010000002">
    <property type="protein sequence ID" value="MEF2156460.1"/>
    <property type="molecule type" value="Genomic_DNA"/>
</dbReference>
<dbReference type="InterPro" id="IPR007039">
    <property type="entry name" value="TrbC/VirB2"/>
</dbReference>
<evidence type="ECO:0000313" key="3">
    <source>
        <dbReference type="EMBL" id="MEF2156460.1"/>
    </source>
</evidence>
<sequence length="107" mass="11018">MKHCKHLKSVAGTVVLFYAVGAQAQSSGGLDETRTKLCGFLDNITTLLNLGSIAIVTIAIIVSGYQIAFAQKRFNDVAPLLVGGLLIGAAAQIAKMLVGNQASCGLG</sequence>
<proteinExistence type="predicted"/>
<evidence type="ECO:0000313" key="4">
    <source>
        <dbReference type="Proteomes" id="UP001356170"/>
    </source>
</evidence>
<feature type="transmembrane region" description="Helical" evidence="1">
    <location>
        <begin position="48"/>
        <end position="70"/>
    </location>
</feature>
<feature type="transmembrane region" description="Helical" evidence="1">
    <location>
        <begin position="77"/>
        <end position="98"/>
    </location>
</feature>
<gene>
    <name evidence="3" type="ORF">V3390_09530</name>
</gene>
<reference evidence="3 4" key="1">
    <citation type="submission" date="2024-01" db="EMBL/GenBank/DDBJ databases">
        <title>Novel species of the genus Luteimonas isolated from rivers.</title>
        <authorList>
            <person name="Lu H."/>
        </authorList>
    </citation>
    <scope>NUCLEOTIDE SEQUENCE [LARGE SCALE GENOMIC DNA]</scope>
    <source>
        <strain evidence="3 4">FXH3W</strain>
    </source>
</reference>
<feature type="chain" id="PRO_5045254981" evidence="2">
    <location>
        <begin position="25"/>
        <end position="107"/>
    </location>
</feature>